<comment type="caution">
    <text evidence="1">The sequence shown here is derived from an EMBL/GenBank/DDBJ whole genome shotgun (WGS) entry which is preliminary data.</text>
</comment>
<evidence type="ECO:0000313" key="1">
    <source>
        <dbReference type="EMBL" id="KAG2607555.1"/>
    </source>
</evidence>
<dbReference type="Proteomes" id="UP000823388">
    <property type="component" value="Chromosome 4N"/>
</dbReference>
<dbReference type="PANTHER" id="PTHR33710:SF71">
    <property type="entry name" value="ENDONUCLEASE_EXONUCLEASE_PHOSPHATASE DOMAIN-CONTAINING PROTEIN"/>
    <property type="match status" value="1"/>
</dbReference>
<dbReference type="EMBL" id="CM029044">
    <property type="protein sequence ID" value="KAG2607555.1"/>
    <property type="molecule type" value="Genomic_DNA"/>
</dbReference>
<dbReference type="SUPFAM" id="SSF56219">
    <property type="entry name" value="DNase I-like"/>
    <property type="match status" value="1"/>
</dbReference>
<accession>A0A8T0TEH9</accession>
<dbReference type="AlphaFoldDB" id="A0A8T0TEH9"/>
<sequence>MGNNTIAVQFNIDSMKNDENSKSKQFCDEFSELLLPSNLEAVMSEWEGPTLIGGNFNLIRNSAEKNNGNINYHWADSFNEWIEHWGLIEIKNPNRAFTWTNNQEQLIMAVLDRILVSTDFEAFYPMANVTGISRLGSDHVPLVINFGTSQEKKNPIFRVEKWWMEQDGFYNIVKEVWESPCQHTKAIDIWQFKLRALRRKLKGWSLNINADLKRKKTSPPRRTQRMKEVKKELEHIWKIDEIKAKQRSRDKNIKEGDRNTSYFQALANQRKRKKKNETLQGPDGELLTSINPSLGMKINWISISIHLFGRNLTRLLMRKMRSWQPPSLKRILRQSSLAPMLMEPQDRMASLFCSTRSFGS</sequence>
<evidence type="ECO:0000313" key="2">
    <source>
        <dbReference type="Proteomes" id="UP000823388"/>
    </source>
</evidence>
<dbReference type="InterPro" id="IPR036691">
    <property type="entry name" value="Endo/exonu/phosph_ase_sf"/>
</dbReference>
<dbReference type="PANTHER" id="PTHR33710">
    <property type="entry name" value="BNAC02G09200D PROTEIN"/>
    <property type="match status" value="1"/>
</dbReference>
<evidence type="ECO:0008006" key="3">
    <source>
        <dbReference type="Google" id="ProtNLM"/>
    </source>
</evidence>
<keyword evidence="2" id="KW-1185">Reference proteome</keyword>
<name>A0A8T0TEH9_PANVG</name>
<proteinExistence type="predicted"/>
<reference evidence="1" key="1">
    <citation type="submission" date="2020-05" db="EMBL/GenBank/DDBJ databases">
        <title>WGS assembly of Panicum virgatum.</title>
        <authorList>
            <person name="Lovell J.T."/>
            <person name="Jenkins J."/>
            <person name="Shu S."/>
            <person name="Juenger T.E."/>
            <person name="Schmutz J."/>
        </authorList>
    </citation>
    <scope>NUCLEOTIDE SEQUENCE</scope>
    <source>
        <strain evidence="1">AP13</strain>
    </source>
</reference>
<dbReference type="Gene3D" id="3.60.10.10">
    <property type="entry name" value="Endonuclease/exonuclease/phosphatase"/>
    <property type="match status" value="1"/>
</dbReference>
<gene>
    <name evidence="1" type="ORF">PVAP13_4NG257233</name>
</gene>
<protein>
    <recommendedName>
        <fullName evidence="3">Endonuclease/exonuclease/phosphatase domain-containing protein</fullName>
    </recommendedName>
</protein>
<organism evidence="1 2">
    <name type="scientific">Panicum virgatum</name>
    <name type="common">Blackwell switchgrass</name>
    <dbReference type="NCBI Taxonomy" id="38727"/>
    <lineage>
        <taxon>Eukaryota</taxon>
        <taxon>Viridiplantae</taxon>
        <taxon>Streptophyta</taxon>
        <taxon>Embryophyta</taxon>
        <taxon>Tracheophyta</taxon>
        <taxon>Spermatophyta</taxon>
        <taxon>Magnoliopsida</taxon>
        <taxon>Liliopsida</taxon>
        <taxon>Poales</taxon>
        <taxon>Poaceae</taxon>
        <taxon>PACMAD clade</taxon>
        <taxon>Panicoideae</taxon>
        <taxon>Panicodae</taxon>
        <taxon>Paniceae</taxon>
        <taxon>Panicinae</taxon>
        <taxon>Panicum</taxon>
        <taxon>Panicum sect. Hiantes</taxon>
    </lineage>
</organism>